<reference evidence="2" key="1">
    <citation type="journal article" date="2021" name="Proc. Natl. Acad. Sci. U.S.A.">
        <title>A Catalog of Tens of Thousands of Viruses from Human Metagenomes Reveals Hidden Associations with Chronic Diseases.</title>
        <authorList>
            <person name="Tisza M.J."/>
            <person name="Buck C.B."/>
        </authorList>
    </citation>
    <scope>NUCLEOTIDE SEQUENCE</scope>
    <source>
        <strain evidence="2">CtrNG92</strain>
    </source>
</reference>
<sequence length="54" mass="6142">MRDIERGLTDEQLARRYPERGGMPGENRQAAALGCMRCYRKAHDGELSEGTFQL</sequence>
<evidence type="ECO:0000256" key="1">
    <source>
        <dbReference type="SAM" id="MobiDB-lite"/>
    </source>
</evidence>
<evidence type="ECO:0000313" key="2">
    <source>
        <dbReference type="EMBL" id="DAF49203.1"/>
    </source>
</evidence>
<feature type="compositionally biased region" description="Basic and acidic residues" evidence="1">
    <location>
        <begin position="1"/>
        <end position="19"/>
    </location>
</feature>
<name>A0A8S5SEH1_9CAUD</name>
<feature type="region of interest" description="Disordered" evidence="1">
    <location>
        <begin position="1"/>
        <end position="26"/>
    </location>
</feature>
<dbReference type="EMBL" id="BK032578">
    <property type="protein sequence ID" value="DAF49203.1"/>
    <property type="molecule type" value="Genomic_DNA"/>
</dbReference>
<proteinExistence type="predicted"/>
<accession>A0A8S5SEH1</accession>
<protein>
    <submittedName>
        <fullName evidence="2">Uncharacterized protein</fullName>
    </submittedName>
</protein>
<organism evidence="2">
    <name type="scientific">Caudovirales sp. ctrNG92</name>
    <dbReference type="NCBI Taxonomy" id="2827638"/>
    <lineage>
        <taxon>Viruses</taxon>
        <taxon>Duplodnaviria</taxon>
        <taxon>Heunggongvirae</taxon>
        <taxon>Uroviricota</taxon>
        <taxon>Caudoviricetes</taxon>
    </lineage>
</organism>